<keyword evidence="8" id="KW-0234">DNA repair</keyword>
<evidence type="ECO:0000313" key="13">
    <source>
        <dbReference type="Proteomes" id="UP000648535"/>
    </source>
</evidence>
<dbReference type="NCBIfam" id="TIGR03491">
    <property type="entry name" value="TM0106 family RecB-like putative nuclease"/>
    <property type="match status" value="1"/>
</dbReference>
<evidence type="ECO:0000313" key="12">
    <source>
        <dbReference type="EMBL" id="GGK96717.1"/>
    </source>
</evidence>
<accession>A0A8H9G7L5</accession>
<dbReference type="CDD" id="cd18808">
    <property type="entry name" value="SF1_C_Upf1"/>
    <property type="match status" value="1"/>
</dbReference>
<feature type="domain" description="YprB ribonuclease H-like" evidence="11">
    <location>
        <begin position="319"/>
        <end position="506"/>
    </location>
</feature>
<evidence type="ECO:0000259" key="11">
    <source>
        <dbReference type="Pfam" id="PF13482"/>
    </source>
</evidence>
<dbReference type="RefSeq" id="WP_188888991.1">
    <property type="nucleotide sequence ID" value="NZ_BMOI01000004.1"/>
</dbReference>
<proteinExistence type="predicted"/>
<dbReference type="AlphaFoldDB" id="A0A8H9G7L5"/>
<keyword evidence="2" id="KW-0547">Nucleotide-binding</keyword>
<dbReference type="InterPro" id="IPR038720">
    <property type="entry name" value="YprB_RNase_H-like_dom"/>
</dbReference>
<dbReference type="InterPro" id="IPR019993">
    <property type="entry name" value="RecB_nuclease_TM0106_put"/>
</dbReference>
<dbReference type="CDD" id="cd17934">
    <property type="entry name" value="DEXXQc_Upf1-like"/>
    <property type="match status" value="1"/>
</dbReference>
<evidence type="ECO:0000256" key="5">
    <source>
        <dbReference type="ARBA" id="ARBA00022806"/>
    </source>
</evidence>
<reference evidence="12" key="1">
    <citation type="journal article" date="2014" name="Int. J. Syst. Evol. Microbiol.">
        <title>Complete genome sequence of Corynebacterium casei LMG S-19264T (=DSM 44701T), isolated from a smear-ripened cheese.</title>
        <authorList>
            <consortium name="US DOE Joint Genome Institute (JGI-PGF)"/>
            <person name="Walter F."/>
            <person name="Albersmeier A."/>
            <person name="Kalinowski J."/>
            <person name="Ruckert C."/>
        </authorList>
    </citation>
    <scope>NUCLEOTIDE SEQUENCE</scope>
    <source>
        <strain evidence="12">JCM 1480</strain>
    </source>
</reference>
<dbReference type="EMBL" id="BMOI01000004">
    <property type="protein sequence ID" value="GGK96717.1"/>
    <property type="molecule type" value="Genomic_DNA"/>
</dbReference>
<sequence>MQITTDGGVLLSPSDLSTWAACEWAFLRRLDAKLGRGEPLPEVHDDMLERTARLGDQHELDYLAILKQSHVVVEFDRPEPTGYAAAAQAALDTLRAGADVLYQPTFHRTPAPDRPGFIGFADFIIRNAAGEYEVYDTKLARHAKISALLQLAAYAEQMQAHGIPTGEQVHLVLGDRTTTTHDLADIAPVYRTQRAELQRVIAERMAADDELAWGDPRYSSCGRCPICTTQVTEHRDLVLVAGMRLDQRTKLIRAGVRTIDDLADRTTAVPAMSRSTQDRLTRQARLQVESETSGSRAPVFEVADPRALAAIPAPDAGDVFFDFEGDPLYTEDGQHWGIDYLFGLVDPEARFTAFWAHTLRDERQALVDFLAFVEQRRAQYPDMHVYHYAAYERTHLLSLAARHGVGEDAVDDLLRAGVLVDLYPIVRKALVVGSHSYSIKKLEPLYMGSDLRQSDVTNAADSITAYVDAIEELRNGDPAAGQHMLDEVADYNAYDCRSTLRLRDWLLSLRTAAPAAVVDEVELLPPIPVEREPDPVYTALAAAIEDVDALERTPDETALALAAAAIDYHRREAKTFWQDHFDRLRNPVDDWADTRDVLVVERASVERDWGTLPRARSQSREIRLSGTLAPGSRIRPGGTPHLVYDDPLPPSITAPAPGSKGASARAVVLDAAPSSAGNGDAFEVLVKESLPVGGGEPHDGFPVALAPAAPPRAKPQPEAIAEWGQEVLDALPSMLPDPAFDLLRRVPPRGAIAPVQGDDTVPAVVTTLLGLDRSYLAIQGPPGTGKTYVGSNVVARLVREYGWRVGVVGQSHATSENFLAAVVAAGVPADRVVKVPRSGADADEVEAAPWTPVKNNSAIAAFLSSCAETGTGGVVGGTAWTFANETTIPRRSLDLLVVDEAGQFSLAPTIASSIAATRLLLLGDPQQLPQVSQGSHPEPVDVSALGWLTDGEHVLPSEFGYFLARTRRMEPALTASVSSLSYDGQLSSMASGRHLDGIDAGVHPEPVVHAGNTTSSAEEAARVVALARDVIGRSWADDSGTRQLTDEDVIVVAPYNAQGALIRQELDRAGLTGTQVGTVDMFQGREAVVSIVSLAASSAADIPRGLDFLLMPNRLNVALSRAKWAAFLVYSPALVTGLPPSIAGLSLLSRFIELVEPGTRGQVLTDR</sequence>
<dbReference type="GO" id="GO:0043139">
    <property type="term" value="F:5'-3' DNA helicase activity"/>
    <property type="evidence" value="ECO:0007669"/>
    <property type="project" value="TreeGrafter"/>
</dbReference>
<dbReference type="PANTHER" id="PTHR43788:SF8">
    <property type="entry name" value="DNA-BINDING PROTEIN SMUBP-2"/>
    <property type="match status" value="1"/>
</dbReference>
<dbReference type="InterPro" id="IPR038726">
    <property type="entry name" value="PDDEXK_AddAB-type"/>
</dbReference>
<dbReference type="Pfam" id="PF12705">
    <property type="entry name" value="PDDEXK_1"/>
    <property type="match status" value="1"/>
</dbReference>
<dbReference type="InterPro" id="IPR047187">
    <property type="entry name" value="SF1_C_Upf1"/>
</dbReference>
<feature type="domain" description="DNA2/NAM7 helicase-like C-terminal" evidence="10">
    <location>
        <begin position="963"/>
        <end position="1129"/>
    </location>
</feature>
<dbReference type="Pfam" id="PF13087">
    <property type="entry name" value="AAA_12"/>
    <property type="match status" value="1"/>
</dbReference>
<comment type="caution">
    <text evidence="12">The sequence shown here is derived from an EMBL/GenBank/DDBJ whole genome shotgun (WGS) entry which is preliminary data.</text>
</comment>
<dbReference type="InterPro" id="IPR050534">
    <property type="entry name" value="Coronavir_polyprotein_1ab"/>
</dbReference>
<dbReference type="InterPro" id="IPR041679">
    <property type="entry name" value="DNA2/NAM7-like_C"/>
</dbReference>
<evidence type="ECO:0000259" key="10">
    <source>
        <dbReference type="Pfam" id="PF13087"/>
    </source>
</evidence>
<dbReference type="SUPFAM" id="SSF53098">
    <property type="entry name" value="Ribonuclease H-like"/>
    <property type="match status" value="1"/>
</dbReference>
<reference evidence="12" key="2">
    <citation type="submission" date="2020-09" db="EMBL/GenBank/DDBJ databases">
        <authorList>
            <person name="Sun Q."/>
            <person name="Ohkuma M."/>
        </authorList>
    </citation>
    <scope>NUCLEOTIDE SEQUENCE</scope>
    <source>
        <strain evidence="12">JCM 1480</strain>
    </source>
</reference>
<dbReference type="Pfam" id="PF13604">
    <property type="entry name" value="AAA_30"/>
    <property type="match status" value="1"/>
</dbReference>
<evidence type="ECO:0000256" key="2">
    <source>
        <dbReference type="ARBA" id="ARBA00022741"/>
    </source>
</evidence>
<gene>
    <name evidence="12" type="ORF">GCM10009769_13570</name>
</gene>
<evidence type="ECO:0000256" key="4">
    <source>
        <dbReference type="ARBA" id="ARBA00022801"/>
    </source>
</evidence>
<dbReference type="Pfam" id="PF13482">
    <property type="entry name" value="RNase_H_2"/>
    <property type="match status" value="1"/>
</dbReference>
<keyword evidence="3" id="KW-0227">DNA damage</keyword>
<keyword evidence="7" id="KW-0067">ATP-binding</keyword>
<dbReference type="Proteomes" id="UP000648535">
    <property type="component" value="Unassembled WGS sequence"/>
</dbReference>
<keyword evidence="4" id="KW-0378">Hydrolase</keyword>
<keyword evidence="1" id="KW-0540">Nuclease</keyword>
<dbReference type="GO" id="GO:0006281">
    <property type="term" value="P:DNA repair"/>
    <property type="evidence" value="ECO:0007669"/>
    <property type="project" value="UniProtKB-KW"/>
</dbReference>
<dbReference type="Gene3D" id="3.40.50.300">
    <property type="entry name" value="P-loop containing nucleotide triphosphate hydrolases"/>
    <property type="match status" value="2"/>
</dbReference>
<dbReference type="InterPro" id="IPR027417">
    <property type="entry name" value="P-loop_NTPase"/>
</dbReference>
<dbReference type="GO" id="GO:0004527">
    <property type="term" value="F:exonuclease activity"/>
    <property type="evidence" value="ECO:0007669"/>
    <property type="project" value="UniProtKB-KW"/>
</dbReference>
<evidence type="ECO:0000256" key="6">
    <source>
        <dbReference type="ARBA" id="ARBA00022839"/>
    </source>
</evidence>
<evidence type="ECO:0000256" key="8">
    <source>
        <dbReference type="ARBA" id="ARBA00023204"/>
    </source>
</evidence>
<dbReference type="PANTHER" id="PTHR43788">
    <property type="entry name" value="DNA2/NAM7 HELICASE FAMILY MEMBER"/>
    <property type="match status" value="1"/>
</dbReference>
<keyword evidence="5" id="KW-0347">Helicase</keyword>
<evidence type="ECO:0000259" key="9">
    <source>
        <dbReference type="Pfam" id="PF12705"/>
    </source>
</evidence>
<evidence type="ECO:0000256" key="7">
    <source>
        <dbReference type="ARBA" id="ARBA00022840"/>
    </source>
</evidence>
<feature type="domain" description="PD-(D/E)XK endonuclease-like" evidence="9">
    <location>
        <begin position="11"/>
        <end position="225"/>
    </location>
</feature>
<evidence type="ECO:0000256" key="1">
    <source>
        <dbReference type="ARBA" id="ARBA00022722"/>
    </source>
</evidence>
<protein>
    <submittedName>
        <fullName evidence="12">ATPase</fullName>
    </submittedName>
</protein>
<keyword evidence="6" id="KW-0269">Exonuclease</keyword>
<dbReference type="InterPro" id="IPR012337">
    <property type="entry name" value="RNaseH-like_sf"/>
</dbReference>
<evidence type="ECO:0000256" key="3">
    <source>
        <dbReference type="ARBA" id="ARBA00022763"/>
    </source>
</evidence>
<dbReference type="GO" id="GO:0005524">
    <property type="term" value="F:ATP binding"/>
    <property type="evidence" value="ECO:0007669"/>
    <property type="project" value="UniProtKB-KW"/>
</dbReference>
<name>A0A8H9G7L5_9MICO</name>
<dbReference type="SUPFAM" id="SSF52540">
    <property type="entry name" value="P-loop containing nucleoside triphosphate hydrolases"/>
    <property type="match status" value="1"/>
</dbReference>
<organism evidence="12 13">
    <name type="scientific">Curtobacterium luteum</name>
    <dbReference type="NCBI Taxonomy" id="33881"/>
    <lineage>
        <taxon>Bacteria</taxon>
        <taxon>Bacillati</taxon>
        <taxon>Actinomycetota</taxon>
        <taxon>Actinomycetes</taxon>
        <taxon>Micrococcales</taxon>
        <taxon>Microbacteriaceae</taxon>
        <taxon>Curtobacterium</taxon>
    </lineage>
</organism>